<dbReference type="RefSeq" id="WP_345192816.1">
    <property type="nucleotide sequence ID" value="NZ_BAABFL010000008.1"/>
</dbReference>
<keyword evidence="7" id="KW-1185">Reference proteome</keyword>
<dbReference type="Pfam" id="PF00126">
    <property type="entry name" value="HTH_1"/>
    <property type="match status" value="1"/>
</dbReference>
<dbReference type="Proteomes" id="UP001500604">
    <property type="component" value="Unassembled WGS sequence"/>
</dbReference>
<dbReference type="InterPro" id="IPR058163">
    <property type="entry name" value="LysR-type_TF_proteobact-type"/>
</dbReference>
<comment type="caution">
    <text evidence="6">The sequence shown here is derived from an EMBL/GenBank/DDBJ whole genome shotgun (WGS) entry which is preliminary data.</text>
</comment>
<dbReference type="InterPro" id="IPR036390">
    <property type="entry name" value="WH_DNA-bd_sf"/>
</dbReference>
<dbReference type="InterPro" id="IPR000847">
    <property type="entry name" value="LysR_HTH_N"/>
</dbReference>
<evidence type="ECO:0000313" key="7">
    <source>
        <dbReference type="Proteomes" id="UP001500604"/>
    </source>
</evidence>
<keyword evidence="4" id="KW-0804">Transcription</keyword>
<dbReference type="SUPFAM" id="SSF53850">
    <property type="entry name" value="Periplasmic binding protein-like II"/>
    <property type="match status" value="1"/>
</dbReference>
<evidence type="ECO:0000256" key="4">
    <source>
        <dbReference type="ARBA" id="ARBA00023163"/>
    </source>
</evidence>
<dbReference type="PANTHER" id="PTHR30537">
    <property type="entry name" value="HTH-TYPE TRANSCRIPTIONAL REGULATOR"/>
    <property type="match status" value="1"/>
</dbReference>
<evidence type="ECO:0000256" key="3">
    <source>
        <dbReference type="ARBA" id="ARBA00023125"/>
    </source>
</evidence>
<gene>
    <name evidence="6" type="ORF">GCM10023116_01390</name>
</gene>
<name>A0ABP8UW93_9GAMM</name>
<keyword evidence="3" id="KW-0238">DNA-binding</keyword>
<proteinExistence type="inferred from homology"/>
<evidence type="ECO:0000259" key="5">
    <source>
        <dbReference type="PROSITE" id="PS50931"/>
    </source>
</evidence>
<feature type="domain" description="HTH lysR-type" evidence="5">
    <location>
        <begin position="1"/>
        <end position="59"/>
    </location>
</feature>
<protein>
    <submittedName>
        <fullName evidence="6">LysR family transcriptional regulator</fullName>
    </submittedName>
</protein>
<dbReference type="Gene3D" id="1.10.10.10">
    <property type="entry name" value="Winged helix-like DNA-binding domain superfamily/Winged helix DNA-binding domain"/>
    <property type="match status" value="1"/>
</dbReference>
<dbReference type="EMBL" id="BAABFL010000008">
    <property type="protein sequence ID" value="GAA4647877.1"/>
    <property type="molecule type" value="Genomic_DNA"/>
</dbReference>
<reference evidence="7" key="1">
    <citation type="journal article" date="2019" name="Int. J. Syst. Evol. Microbiol.">
        <title>The Global Catalogue of Microorganisms (GCM) 10K type strain sequencing project: providing services to taxonomists for standard genome sequencing and annotation.</title>
        <authorList>
            <consortium name="The Broad Institute Genomics Platform"/>
            <consortium name="The Broad Institute Genome Sequencing Center for Infectious Disease"/>
            <person name="Wu L."/>
            <person name="Ma J."/>
        </authorList>
    </citation>
    <scope>NUCLEOTIDE SEQUENCE [LARGE SCALE GENOMIC DNA]</scope>
    <source>
        <strain evidence="7">JCM 17805</strain>
    </source>
</reference>
<evidence type="ECO:0000256" key="2">
    <source>
        <dbReference type="ARBA" id="ARBA00023015"/>
    </source>
</evidence>
<dbReference type="Gene3D" id="3.40.190.290">
    <property type="match status" value="1"/>
</dbReference>
<organism evidence="6 7">
    <name type="scientific">Kistimonas scapharcae</name>
    <dbReference type="NCBI Taxonomy" id="1036133"/>
    <lineage>
        <taxon>Bacteria</taxon>
        <taxon>Pseudomonadati</taxon>
        <taxon>Pseudomonadota</taxon>
        <taxon>Gammaproteobacteria</taxon>
        <taxon>Oceanospirillales</taxon>
        <taxon>Endozoicomonadaceae</taxon>
        <taxon>Kistimonas</taxon>
    </lineage>
</organism>
<keyword evidence="2" id="KW-0805">Transcription regulation</keyword>
<sequence length="297" mass="33454">MDKFEAIRSFVEVAQTGSFTQAAEQLGLNRAKVTRHVQELEDWFNLRLLNRTTRSVSLTPPGHDVLLSCQRILNDVAGLENLAQYHTEELVGEIRIASPVGLAQGLLYDVLDAFSKKHPNVVFQLLLSDKNAQLVDERVDIALRYTDKPDENLIGRHLLHIESAICCSSDYLKQHGDISHPDDLQDHNCLIHIDQDQWCFIQNQQPLIVAVSGSIRSNELGIIVHAAMNHLGVAYLPCDLANKYLKDGRLVQVLKEVPLPVMSLWALYLSRSYQRPAIRAFIDYLADRLSEDVCVPG</sequence>
<dbReference type="InterPro" id="IPR005119">
    <property type="entry name" value="LysR_subst-bd"/>
</dbReference>
<evidence type="ECO:0000256" key="1">
    <source>
        <dbReference type="ARBA" id="ARBA00009437"/>
    </source>
</evidence>
<dbReference type="InterPro" id="IPR036388">
    <property type="entry name" value="WH-like_DNA-bd_sf"/>
</dbReference>
<comment type="similarity">
    <text evidence="1">Belongs to the LysR transcriptional regulatory family.</text>
</comment>
<dbReference type="SUPFAM" id="SSF46785">
    <property type="entry name" value="Winged helix' DNA-binding domain"/>
    <property type="match status" value="1"/>
</dbReference>
<accession>A0ABP8UW93</accession>
<dbReference type="PANTHER" id="PTHR30537:SF35">
    <property type="entry name" value="TRANSCRIPTIONAL REGULATORY PROTEIN"/>
    <property type="match status" value="1"/>
</dbReference>
<dbReference type="Pfam" id="PF03466">
    <property type="entry name" value="LysR_substrate"/>
    <property type="match status" value="1"/>
</dbReference>
<evidence type="ECO:0000313" key="6">
    <source>
        <dbReference type="EMBL" id="GAA4647877.1"/>
    </source>
</evidence>
<dbReference type="CDD" id="cd08422">
    <property type="entry name" value="PBP2_CrgA_like"/>
    <property type="match status" value="1"/>
</dbReference>
<dbReference type="PROSITE" id="PS50931">
    <property type="entry name" value="HTH_LYSR"/>
    <property type="match status" value="1"/>
</dbReference>